<protein>
    <submittedName>
        <fullName evidence="3">Hypothetical_protein</fullName>
    </submittedName>
</protein>
<gene>
    <name evidence="2" type="ORF">HINF_LOCUS10491</name>
    <name evidence="3" type="ORF">HINF_LOCUS58623</name>
</gene>
<evidence type="ECO:0000313" key="4">
    <source>
        <dbReference type="Proteomes" id="UP001642409"/>
    </source>
</evidence>
<dbReference type="EMBL" id="CAXDID020000330">
    <property type="protein sequence ID" value="CAL6077851.1"/>
    <property type="molecule type" value="Genomic_DNA"/>
</dbReference>
<feature type="region of interest" description="Disordered" evidence="1">
    <location>
        <begin position="406"/>
        <end position="446"/>
    </location>
</feature>
<feature type="region of interest" description="Disordered" evidence="1">
    <location>
        <begin position="502"/>
        <end position="527"/>
    </location>
</feature>
<keyword evidence="4" id="KW-1185">Reference proteome</keyword>
<reference evidence="2" key="1">
    <citation type="submission" date="2023-06" db="EMBL/GenBank/DDBJ databases">
        <authorList>
            <person name="Kurt Z."/>
        </authorList>
    </citation>
    <scope>NUCLEOTIDE SEQUENCE</scope>
</reference>
<dbReference type="AlphaFoldDB" id="A0AA86NPG7"/>
<comment type="caution">
    <text evidence="2">The sequence shown here is derived from an EMBL/GenBank/DDBJ whole genome shotgun (WGS) entry which is preliminary data.</text>
</comment>
<dbReference type="EMBL" id="CATOUU010000263">
    <property type="protein sequence ID" value="CAI9922846.1"/>
    <property type="molecule type" value="Genomic_DNA"/>
</dbReference>
<feature type="compositionally biased region" description="Polar residues" evidence="1">
    <location>
        <begin position="415"/>
        <end position="444"/>
    </location>
</feature>
<evidence type="ECO:0000313" key="3">
    <source>
        <dbReference type="EMBL" id="CAL6077851.1"/>
    </source>
</evidence>
<reference evidence="3 4" key="2">
    <citation type="submission" date="2024-07" db="EMBL/GenBank/DDBJ databases">
        <authorList>
            <person name="Akdeniz Z."/>
        </authorList>
    </citation>
    <scope>NUCLEOTIDE SEQUENCE [LARGE SCALE GENOMIC DNA]</scope>
</reference>
<evidence type="ECO:0000313" key="2">
    <source>
        <dbReference type="EMBL" id="CAI9922846.1"/>
    </source>
</evidence>
<proteinExistence type="predicted"/>
<organism evidence="2">
    <name type="scientific">Hexamita inflata</name>
    <dbReference type="NCBI Taxonomy" id="28002"/>
    <lineage>
        <taxon>Eukaryota</taxon>
        <taxon>Metamonada</taxon>
        <taxon>Diplomonadida</taxon>
        <taxon>Hexamitidae</taxon>
        <taxon>Hexamitinae</taxon>
        <taxon>Hexamita</taxon>
    </lineage>
</organism>
<accession>A0AA86NPG7</accession>
<dbReference type="Proteomes" id="UP001642409">
    <property type="component" value="Unassembled WGS sequence"/>
</dbReference>
<evidence type="ECO:0000256" key="1">
    <source>
        <dbReference type="SAM" id="MobiDB-lite"/>
    </source>
</evidence>
<sequence length="1139" mass="129253">MALQLKVFYNNLVTIQNSDTVQLIHTQTSLCDTFLIVAKQIAESNVQSLYFDLTDAPDEFFVDIQVQSRLDMINWQDFYYEFYLPDRYAHLEQQFKNLATSNLSMLREQTNQMIKNIVHQPAQMSLMSQMQSMTFIAPNVQIKRETRPPSHMTPGLIRVAFIDTGDLIIFDDSKLIHMMKSGNRYAQLAAIVKTVSILKLERSFIVFYNEQLMHFMLQNIDKFELPENYQMQVYYDSNKETLNRYINLYIQMNQSMTKSFFEVNNIDLNESSIFEVQENQTMIQNRSLIGIMEKHKMFDDSLQQSKMSFNNQRSITNTVPQNALSKNTTEDIFQNDFQPTNSQLSAKAKTKQVNMTMDESFLPIARKRKRSMKDNLELTLIDNENVANTKHSKKSLQKELQKMDENENKIKAKNNLVTKTGPTQLSPTQASQTKQVNTNSTLPNTQQPVLQVSQPSQPVISQPTIQETIQTNPVQQVQNTKPVLKVKEESLFQKESMYQKSLQGSLQVSDAGPKNSILGKNNNDKPDSQAVVYNAELQQTALPKQAISQTESVEKPKPIQNQLQQLQQKQAALSLFKSTNLNESKLQPHDYYAKPDEVQQPPDTGIYNLKTTALSPNFPPSAPVQETHTIIKKTRKNSKISQLSPDQNSLKEQSQKEIIKTKSIQIPTLSSLCEQNKTNIAQEQDNAENILDTHVVNIPQQMQHLLDKNVTPNIPTKLIEKEIEKPIINQVAPVQPVPQKPVENTVPHAPEQQKTLVFAKKPKSQIQNTTSLLIASIYQSQTQKSIQQKSIYQPHEENMQERLQQAVNDQNSISFNMESTFAENTDNPFVDNNPNIKVEETNVKEPSEPQKVPIADKVNENNRIESKPGSVTQAKSIKVAETPVKQTQEIINQAKPEPSKPEESAKTDVLFKQNIEPKVSAPIQAKEVSPVKPSVNPAPIQPVQIQPEVAKPVIKPIEPIQPQSKPILQVEPAKAPIQPQPIVSVSQPVIPSFVQSQTVQPNKSITSPQPVAQNIQPTQQIFSQPVFSQQIQNILPQTQPINEQKQIKEAKFLSIPPQNEPNPQNEPQITNQQPQIPHQQTIYSPQLIISPPVLAPKNPNNIMVNFQIECSPQDLMEIYQKILNYSKGDFKVEIGGTKK</sequence>
<name>A0AA86NPG7_9EUKA</name>
<feature type="region of interest" description="Disordered" evidence="1">
    <location>
        <begin position="1055"/>
        <end position="1077"/>
    </location>
</feature>